<evidence type="ECO:0000256" key="1">
    <source>
        <dbReference type="SAM" id="Phobius"/>
    </source>
</evidence>
<comment type="caution">
    <text evidence="2">The sequence shown here is derived from an EMBL/GenBank/DDBJ whole genome shotgun (WGS) entry which is preliminary data.</text>
</comment>
<reference evidence="2 3" key="1">
    <citation type="submission" date="2019-07" db="EMBL/GenBank/DDBJ databases">
        <title>Description of 53C-WASEF.</title>
        <authorList>
            <person name="Pitt A."/>
            <person name="Hahn M.W."/>
        </authorList>
    </citation>
    <scope>NUCLEOTIDE SEQUENCE [LARGE SCALE GENOMIC DNA]</scope>
    <source>
        <strain evidence="2 3">53C-WASEF</strain>
    </source>
</reference>
<keyword evidence="3" id="KW-1185">Reference proteome</keyword>
<proteinExistence type="predicted"/>
<dbReference type="RefSeq" id="WP_144354277.1">
    <property type="nucleotide sequence ID" value="NZ_CBCRVV010000010.1"/>
</dbReference>
<evidence type="ECO:0000313" key="2">
    <source>
        <dbReference type="EMBL" id="TSJ75135.1"/>
    </source>
</evidence>
<keyword evidence="1" id="KW-1133">Transmembrane helix</keyword>
<dbReference type="AlphaFoldDB" id="A0A556QER7"/>
<accession>A0A556QER7</accession>
<keyword evidence="1" id="KW-0812">Transmembrane</keyword>
<dbReference type="Proteomes" id="UP000315648">
    <property type="component" value="Unassembled WGS sequence"/>
</dbReference>
<name>A0A556QER7_9BACT</name>
<organism evidence="2 3">
    <name type="scientific">Rariglobus hedericola</name>
    <dbReference type="NCBI Taxonomy" id="2597822"/>
    <lineage>
        <taxon>Bacteria</taxon>
        <taxon>Pseudomonadati</taxon>
        <taxon>Verrucomicrobiota</taxon>
        <taxon>Opitutia</taxon>
        <taxon>Opitutales</taxon>
        <taxon>Opitutaceae</taxon>
        <taxon>Rariglobus</taxon>
    </lineage>
</organism>
<sequence length="109" mass="11471">MKTKAIEFLLFAVLAAASLLAARLGFSIVRSSSSGPDGAMFFIPVAIFGLPFVAGFFGMLFYSILASILGETIPKEDSEEGFFLLGHTVRSSFIAGAISVILAFTPLAS</sequence>
<dbReference type="EMBL" id="VMBG01000004">
    <property type="protein sequence ID" value="TSJ75135.1"/>
    <property type="molecule type" value="Genomic_DNA"/>
</dbReference>
<gene>
    <name evidence="2" type="ORF">FPL22_17205</name>
</gene>
<feature type="transmembrane region" description="Helical" evidence="1">
    <location>
        <begin position="41"/>
        <end position="70"/>
    </location>
</feature>
<keyword evidence="1" id="KW-0472">Membrane</keyword>
<protein>
    <submittedName>
        <fullName evidence="2">Uncharacterized protein</fullName>
    </submittedName>
</protein>
<feature type="transmembrane region" description="Helical" evidence="1">
    <location>
        <begin position="82"/>
        <end position="104"/>
    </location>
</feature>
<evidence type="ECO:0000313" key="3">
    <source>
        <dbReference type="Proteomes" id="UP000315648"/>
    </source>
</evidence>